<dbReference type="RefSeq" id="WP_073033097.1">
    <property type="nucleotide sequence ID" value="NZ_FQXJ01000032.1"/>
</dbReference>
<keyword evidence="2" id="KW-1185">Reference proteome</keyword>
<dbReference type="AlphaFoldDB" id="A0A1M6FPW8"/>
<accession>A0A1M6FPW8</accession>
<gene>
    <name evidence="1" type="ORF">SAMN02746098_04981</name>
</gene>
<dbReference type="STRING" id="1121420.SAMN02746098_04981"/>
<dbReference type="InterPro" id="IPR021328">
    <property type="entry name" value="CotB-like"/>
</dbReference>
<reference evidence="2" key="1">
    <citation type="submission" date="2016-11" db="EMBL/GenBank/DDBJ databases">
        <authorList>
            <person name="Varghese N."/>
            <person name="Submissions S."/>
        </authorList>
    </citation>
    <scope>NUCLEOTIDE SEQUENCE [LARGE SCALE GENOMIC DNA]</scope>
    <source>
        <strain evidence="2">DSM 15449</strain>
    </source>
</reference>
<protein>
    <submittedName>
        <fullName evidence="1">Uncharacterized protein</fullName>
    </submittedName>
</protein>
<dbReference type="Gene3D" id="1.20.1260.120">
    <property type="entry name" value="Protein of unknown function DUF2935"/>
    <property type="match status" value="1"/>
</dbReference>
<sequence length="70" mass="8453">MKIQKRVDFNLVGEAVEQEAFWNRIMGEHAKFVRGFLDPTEELLFDKAHRFGKEFDRLTIEAIYFFYCLF</sequence>
<organism evidence="1 2">
    <name type="scientific">Desulfosporosinus lacus DSM 15449</name>
    <dbReference type="NCBI Taxonomy" id="1121420"/>
    <lineage>
        <taxon>Bacteria</taxon>
        <taxon>Bacillati</taxon>
        <taxon>Bacillota</taxon>
        <taxon>Clostridia</taxon>
        <taxon>Eubacteriales</taxon>
        <taxon>Desulfitobacteriaceae</taxon>
        <taxon>Desulfosporosinus</taxon>
    </lineage>
</organism>
<dbReference type="SUPFAM" id="SSF158430">
    <property type="entry name" value="Bacillus cereus metalloprotein-like"/>
    <property type="match status" value="1"/>
</dbReference>
<dbReference type="Proteomes" id="UP000183954">
    <property type="component" value="Unassembled WGS sequence"/>
</dbReference>
<dbReference type="EMBL" id="FQXJ01000032">
    <property type="protein sequence ID" value="SHI99713.1"/>
    <property type="molecule type" value="Genomic_DNA"/>
</dbReference>
<evidence type="ECO:0000313" key="1">
    <source>
        <dbReference type="EMBL" id="SHI99713.1"/>
    </source>
</evidence>
<proteinExistence type="predicted"/>
<evidence type="ECO:0000313" key="2">
    <source>
        <dbReference type="Proteomes" id="UP000183954"/>
    </source>
</evidence>
<dbReference type="Pfam" id="PF11155">
    <property type="entry name" value="DUF2935"/>
    <property type="match status" value="1"/>
</dbReference>
<name>A0A1M6FPW8_9FIRM</name>